<keyword evidence="4 5" id="KW-0408">Iron</keyword>
<evidence type="ECO:0000256" key="3">
    <source>
        <dbReference type="ARBA" id="ARBA00022723"/>
    </source>
</evidence>
<dbReference type="InterPro" id="IPR009050">
    <property type="entry name" value="Globin-like_sf"/>
</dbReference>
<keyword evidence="2 5" id="KW-0349">Heme</keyword>
<dbReference type="RefSeq" id="WP_160799537.1">
    <property type="nucleotide sequence ID" value="NZ_WUUL01000001.1"/>
</dbReference>
<dbReference type="CDD" id="cd00454">
    <property type="entry name" value="TrHb1_N"/>
    <property type="match status" value="1"/>
</dbReference>
<sequence length="124" mass="14621">MQPLRNTTSTLYEKYGVQAITAVVNDVYNRLLNDPALIRYFEGVDMNVLRKHQTLFMTYLLGSKRPYNGAKLKSAHTNLNVQEEDFERFIRHLNDSCRYFNLDLEDRAAFIAQVRTLKYFIVKH</sequence>
<dbReference type="GO" id="GO:0019825">
    <property type="term" value="F:oxygen binding"/>
    <property type="evidence" value="ECO:0007669"/>
    <property type="project" value="InterPro"/>
</dbReference>
<evidence type="ECO:0000256" key="2">
    <source>
        <dbReference type="ARBA" id="ARBA00022617"/>
    </source>
</evidence>
<dbReference type="InterPro" id="IPR012292">
    <property type="entry name" value="Globin/Proto"/>
</dbReference>
<evidence type="ECO:0000313" key="7">
    <source>
        <dbReference type="Proteomes" id="UP000430692"/>
    </source>
</evidence>
<dbReference type="Gene3D" id="1.10.490.10">
    <property type="entry name" value="Globins"/>
    <property type="match status" value="1"/>
</dbReference>
<dbReference type="GO" id="GO:0020037">
    <property type="term" value="F:heme binding"/>
    <property type="evidence" value="ECO:0007669"/>
    <property type="project" value="InterPro"/>
</dbReference>
<accession>A0A6I4VVG7</accession>
<evidence type="ECO:0000313" key="6">
    <source>
        <dbReference type="EMBL" id="MXQ52524.1"/>
    </source>
</evidence>
<reference evidence="6 7" key="1">
    <citation type="submission" date="2019-12" db="EMBL/GenBank/DDBJ databases">
        <title>Whole-genome analyses of novel actinobacteria.</title>
        <authorList>
            <person name="Sahin N."/>
            <person name="Saygin H."/>
        </authorList>
    </citation>
    <scope>NUCLEOTIDE SEQUENCE [LARGE SCALE GENOMIC DNA]</scope>
    <source>
        <strain evidence="6 7">KC615</strain>
    </source>
</reference>
<dbReference type="EMBL" id="WUUL01000001">
    <property type="protein sequence ID" value="MXQ52524.1"/>
    <property type="molecule type" value="Genomic_DNA"/>
</dbReference>
<comment type="caution">
    <text evidence="6">The sequence shown here is derived from an EMBL/GenBank/DDBJ whole genome shotgun (WGS) entry which is preliminary data.</text>
</comment>
<dbReference type="InterPro" id="IPR001486">
    <property type="entry name" value="Hemoglobin_trunc"/>
</dbReference>
<keyword evidence="3 5" id="KW-0479">Metal-binding</keyword>
<feature type="binding site" description="distal binding residue" evidence="5">
    <location>
        <position position="52"/>
    </location>
    <ligand>
        <name>heme</name>
        <dbReference type="ChEBI" id="CHEBI:30413"/>
    </ligand>
    <ligandPart>
        <name>Fe</name>
        <dbReference type="ChEBI" id="CHEBI:18248"/>
    </ligandPart>
</feature>
<dbReference type="SUPFAM" id="SSF46458">
    <property type="entry name" value="Globin-like"/>
    <property type="match status" value="1"/>
</dbReference>
<proteinExistence type="predicted"/>
<evidence type="ECO:0000256" key="5">
    <source>
        <dbReference type="PIRSR" id="PIRSR601486-1"/>
    </source>
</evidence>
<dbReference type="Pfam" id="PF01152">
    <property type="entry name" value="Bac_globin"/>
    <property type="match status" value="1"/>
</dbReference>
<evidence type="ECO:0000256" key="1">
    <source>
        <dbReference type="ARBA" id="ARBA00022448"/>
    </source>
</evidence>
<gene>
    <name evidence="6" type="ORF">GSM42_01895</name>
</gene>
<dbReference type="Proteomes" id="UP000430692">
    <property type="component" value="Unassembled WGS sequence"/>
</dbReference>
<dbReference type="AlphaFoldDB" id="A0A6I4VVG7"/>
<evidence type="ECO:0000256" key="4">
    <source>
        <dbReference type="ARBA" id="ARBA00023004"/>
    </source>
</evidence>
<organism evidence="6 7">
    <name type="scientific">Shimazuella alba</name>
    <dbReference type="NCBI Taxonomy" id="2690964"/>
    <lineage>
        <taxon>Bacteria</taxon>
        <taxon>Bacillati</taxon>
        <taxon>Bacillota</taxon>
        <taxon>Bacilli</taxon>
        <taxon>Bacillales</taxon>
        <taxon>Thermoactinomycetaceae</taxon>
        <taxon>Shimazuella</taxon>
    </lineage>
</organism>
<protein>
    <submittedName>
        <fullName evidence="6">Group 1 truncated hemoglobin</fullName>
    </submittedName>
</protein>
<name>A0A6I4VVG7_9BACL</name>
<dbReference type="GO" id="GO:0046872">
    <property type="term" value="F:metal ion binding"/>
    <property type="evidence" value="ECO:0007669"/>
    <property type="project" value="UniProtKB-KW"/>
</dbReference>
<keyword evidence="1" id="KW-0813">Transport</keyword>
<keyword evidence="7" id="KW-1185">Reference proteome</keyword>
<feature type="binding site" description="distal binding residue" evidence="5">
    <location>
        <position position="76"/>
    </location>
    <ligand>
        <name>heme</name>
        <dbReference type="ChEBI" id="CHEBI:30413"/>
    </ligand>
    <ligandPart>
        <name>Fe</name>
        <dbReference type="ChEBI" id="CHEBI:18248"/>
    </ligandPart>
</feature>